<dbReference type="GO" id="GO:0070403">
    <property type="term" value="F:NAD+ binding"/>
    <property type="evidence" value="ECO:0007669"/>
    <property type="project" value="TreeGrafter"/>
</dbReference>
<feature type="compositionally biased region" description="Basic and acidic residues" evidence="2">
    <location>
        <begin position="354"/>
        <end position="372"/>
    </location>
</feature>
<organism evidence="4 5">
    <name type="scientific">Ceraceosorus bombacis</name>
    <dbReference type="NCBI Taxonomy" id="401625"/>
    <lineage>
        <taxon>Eukaryota</taxon>
        <taxon>Fungi</taxon>
        <taxon>Dikarya</taxon>
        <taxon>Basidiomycota</taxon>
        <taxon>Ustilaginomycotina</taxon>
        <taxon>Exobasidiomycetes</taxon>
        <taxon>Ceraceosorales</taxon>
        <taxon>Ceraceosoraceae</taxon>
        <taxon>Ceraceosorus</taxon>
    </lineage>
</organism>
<dbReference type="OrthoDB" id="5399569at2759"/>
<feature type="compositionally biased region" description="Low complexity" evidence="2">
    <location>
        <begin position="299"/>
        <end position="310"/>
    </location>
</feature>
<evidence type="ECO:0000313" key="5">
    <source>
        <dbReference type="Proteomes" id="UP000054845"/>
    </source>
</evidence>
<accession>A0A0P1BMG4</accession>
<reference evidence="4 5" key="1">
    <citation type="submission" date="2014-09" db="EMBL/GenBank/DDBJ databases">
        <authorList>
            <person name="Magalhaes I.L.F."/>
            <person name="Oliveira U."/>
            <person name="Santos F.R."/>
            <person name="Vidigal T.H.D.A."/>
            <person name="Brescovit A.D."/>
            <person name="Santos A.J."/>
        </authorList>
    </citation>
    <scope>NUCLEOTIDE SEQUENCE [LARGE SCALE GENOMIC DNA]</scope>
</reference>
<protein>
    <submittedName>
        <fullName evidence="4">Prephenate dehydrogenase</fullName>
    </submittedName>
</protein>
<dbReference type="Gene3D" id="1.10.3660.10">
    <property type="entry name" value="6-phosphogluconate dehydrogenase C-terminal like domain"/>
    <property type="match status" value="2"/>
</dbReference>
<dbReference type="AlphaFoldDB" id="A0A0P1BMG4"/>
<dbReference type="Pfam" id="PF03807">
    <property type="entry name" value="F420_oxidored"/>
    <property type="match status" value="1"/>
</dbReference>
<sequence>MSSHSCDIDSQRERQEVEIGIIGMGDMGRLYAERFSSAGWKHVNVCDRSENYEKLKDDYRDSAIRVYRNGHLVSRRSDLIIYSVEAAYIDQVVAQYGPSAKQGSIISGQTSVKAPERDAFERHLPDDVYIISCHSMHGPKVDPTDQPLILIQHRAPDEKMRLLERIMSCFRSRFVYLSYEDHDIVTANTQAATHAAFLSMGTAWRASASYPWETGLYPGGIETVKINICLRIYAAKWHVYAGLALLNPSARTQVGQYADSCTELFKLMVAEKEAELRERVMRARRGVFGWRDEEEGEGARTTGARAYADARGAKDEKSSERERKPILMSDKMLDRFHLVARKALGEGSASSADPNREGTQGERPGLDSERKPFASSEASPFLPSSSSSTPPSPPPNSHLALLAIVDSWHVLKLNPYADLDLAATPIFRLWIGVCEYLFRSPARINSAISAAIHDHTFRADDTEFVVAARGWAQAVRFGNFDLFRWRFEETREFFAPRFEEANTIGAEMLKAVASKE</sequence>
<feature type="region of interest" description="Disordered" evidence="2">
    <location>
        <begin position="293"/>
        <end position="326"/>
    </location>
</feature>
<dbReference type="Gene3D" id="3.40.50.720">
    <property type="entry name" value="NAD(P)-binding Rossmann-like Domain"/>
    <property type="match status" value="1"/>
</dbReference>
<feature type="domain" description="Prephenate/arogenate dehydrogenase" evidence="3">
    <location>
        <begin position="17"/>
        <end position="298"/>
    </location>
</feature>
<dbReference type="PANTHER" id="PTHR21363">
    <property type="entry name" value="PREPHENATE DEHYDROGENASE"/>
    <property type="match status" value="1"/>
</dbReference>
<dbReference type="SUPFAM" id="SSF48179">
    <property type="entry name" value="6-phosphogluconate dehydrogenase C-terminal domain-like"/>
    <property type="match status" value="2"/>
</dbReference>
<evidence type="ECO:0000259" key="3">
    <source>
        <dbReference type="PROSITE" id="PS51176"/>
    </source>
</evidence>
<dbReference type="FunFam" id="3.40.50.720:FF:000339">
    <property type="entry name" value="Prephenate dehydrogenase [NADP(+)]"/>
    <property type="match status" value="1"/>
</dbReference>
<evidence type="ECO:0000313" key="4">
    <source>
        <dbReference type="EMBL" id="CEH17038.1"/>
    </source>
</evidence>
<dbReference type="PANTHER" id="PTHR21363:SF0">
    <property type="entry name" value="PREPHENATE DEHYDROGENASE [NADP(+)]"/>
    <property type="match status" value="1"/>
</dbReference>
<dbReference type="STRING" id="401625.A0A0P1BMG4"/>
<dbReference type="GO" id="GO:0008977">
    <property type="term" value="F:prephenate dehydrogenase (NAD+) activity"/>
    <property type="evidence" value="ECO:0007669"/>
    <property type="project" value="InterPro"/>
</dbReference>
<dbReference type="SUPFAM" id="SSF51735">
    <property type="entry name" value="NAD(P)-binding Rossmann-fold domains"/>
    <property type="match status" value="1"/>
</dbReference>
<dbReference type="GO" id="GO:0006571">
    <property type="term" value="P:tyrosine biosynthetic process"/>
    <property type="evidence" value="ECO:0007669"/>
    <property type="project" value="InterPro"/>
</dbReference>
<dbReference type="Proteomes" id="UP000054845">
    <property type="component" value="Unassembled WGS sequence"/>
</dbReference>
<dbReference type="InterPro" id="IPR008927">
    <property type="entry name" value="6-PGluconate_DH-like_C_sf"/>
</dbReference>
<dbReference type="InterPro" id="IPR050812">
    <property type="entry name" value="Preph/Arog_dehydrog"/>
</dbReference>
<dbReference type="InterPro" id="IPR036291">
    <property type="entry name" value="NAD(P)-bd_dom_sf"/>
</dbReference>
<dbReference type="GO" id="GO:0004665">
    <property type="term" value="F:prephenate dehydrogenase (NADP+) activity"/>
    <property type="evidence" value="ECO:0007669"/>
    <property type="project" value="InterPro"/>
</dbReference>
<feature type="region of interest" description="Disordered" evidence="2">
    <location>
        <begin position="346"/>
        <end position="395"/>
    </location>
</feature>
<dbReference type="InterPro" id="IPR028939">
    <property type="entry name" value="P5C_Rdtase_cat_N"/>
</dbReference>
<dbReference type="EMBL" id="CCYA01000254">
    <property type="protein sequence ID" value="CEH17038.1"/>
    <property type="molecule type" value="Genomic_DNA"/>
</dbReference>
<dbReference type="PROSITE" id="PS51176">
    <property type="entry name" value="PDH_ADH"/>
    <property type="match status" value="1"/>
</dbReference>
<evidence type="ECO:0000256" key="2">
    <source>
        <dbReference type="SAM" id="MobiDB-lite"/>
    </source>
</evidence>
<keyword evidence="5" id="KW-1185">Reference proteome</keyword>
<proteinExistence type="predicted"/>
<feature type="compositionally biased region" description="Low complexity" evidence="2">
    <location>
        <begin position="373"/>
        <end position="389"/>
    </location>
</feature>
<keyword evidence="1" id="KW-0560">Oxidoreductase</keyword>
<dbReference type="InterPro" id="IPR003099">
    <property type="entry name" value="Prephen_DH"/>
</dbReference>
<evidence type="ECO:0000256" key="1">
    <source>
        <dbReference type="ARBA" id="ARBA00023002"/>
    </source>
</evidence>
<feature type="compositionally biased region" description="Basic and acidic residues" evidence="2">
    <location>
        <begin position="311"/>
        <end position="326"/>
    </location>
</feature>
<name>A0A0P1BMG4_9BASI</name>